<dbReference type="Pfam" id="PF14223">
    <property type="entry name" value="Retrotran_gag_2"/>
    <property type="match status" value="1"/>
</dbReference>
<protein>
    <submittedName>
        <fullName evidence="4">Uncharacterized protein</fullName>
    </submittedName>
</protein>
<name>A0A6L2LV84_TANCI</name>
<reference evidence="4" key="1">
    <citation type="journal article" date="2019" name="Sci. Rep.">
        <title>Draft genome of Tanacetum cinerariifolium, the natural source of mosquito coil.</title>
        <authorList>
            <person name="Yamashiro T."/>
            <person name="Shiraishi A."/>
            <person name="Satake H."/>
            <person name="Nakayama K."/>
        </authorList>
    </citation>
    <scope>NUCLEOTIDE SEQUENCE</scope>
</reference>
<feature type="domain" description="GAG-pre-integrase" evidence="3">
    <location>
        <begin position="373"/>
        <end position="435"/>
    </location>
</feature>
<dbReference type="EMBL" id="BKCJ010004979">
    <property type="protein sequence ID" value="GEU64194.1"/>
    <property type="molecule type" value="Genomic_DNA"/>
</dbReference>
<proteinExistence type="predicted"/>
<feature type="region of interest" description="Disordered" evidence="1">
    <location>
        <begin position="1030"/>
        <end position="1061"/>
    </location>
</feature>
<feature type="region of interest" description="Disordered" evidence="1">
    <location>
        <begin position="578"/>
        <end position="604"/>
    </location>
</feature>
<dbReference type="PANTHER" id="PTHR11439">
    <property type="entry name" value="GAG-POL-RELATED RETROTRANSPOSON"/>
    <property type="match status" value="1"/>
</dbReference>
<feature type="compositionally biased region" description="Basic and acidic residues" evidence="1">
    <location>
        <begin position="1036"/>
        <end position="1058"/>
    </location>
</feature>
<dbReference type="InterPro" id="IPR018289">
    <property type="entry name" value="MULE_transposase_dom"/>
</dbReference>
<feature type="domain" description="MULE transposase" evidence="2">
    <location>
        <begin position="1"/>
        <end position="80"/>
    </location>
</feature>
<dbReference type="Pfam" id="PF13976">
    <property type="entry name" value="gag_pre-integrs"/>
    <property type="match status" value="1"/>
</dbReference>
<evidence type="ECO:0000259" key="3">
    <source>
        <dbReference type="Pfam" id="PF13976"/>
    </source>
</evidence>
<accession>A0A6L2LV84</accession>
<dbReference type="Pfam" id="PF10551">
    <property type="entry name" value="MULE"/>
    <property type="match status" value="1"/>
</dbReference>
<sequence>MVFVPFTGIDNHNRSVTFGAGLLSDETVKSYKWLLQSFKKAFVANPQVVITDQDALVKQAVEVEFFKAYHRLCLWHIMQKLVTKNEHYALWEVIEFGDSYKAPQEEASSESSVKKKGRTVVITTEDMQKRRNDVKVRTTLLLALPDEHQLRFSKYETAQELWGAILKTFGGNEATKKTKKNQLKQQYGNFKAEGSETLEQTFNKLQAIRNKDDLDTISLDDLYNHLKVYEPEVQKKSESNSQNMAFISSANTSSGKSKVHTASVPTTSTQVSTASADVAAASISHETICAYIASQSNGSQIKYKDINQINEDDIEEMDIKRESYKQGSKEDESSPKALMAIDGIGWDWSYMANKEENHALVADDEAPTEFSLMAKSSLSSKNEASADESMLWHKRLGHLNFKTMNKLVRHNLVKGLPSKCYENDHTCVACLKRKQHKASSRIMLADAKLLVIFWAEAVNSACYVQNKGMNVILLGTLCLVKHLWYLMRTKKVEENLHVYFLENKLIEKGAGPNWLFDIETLTNSMNYMPVVVAGTSSTKILGKKDVASQAVMKDVSSLRYIALPNWFHEAYLESSKSDAQDDCNANAPESSGISNPTATSKNPPVNQLEKLTVEFEIPTVSSLVPTACLDTFPETSSDTRLISKGVNSQEETPSLDNILTLTNRFQDILGDTTNSVDTNGVKADLSNMETSITASPTPTFRIHKDHPKSQIIGPVDTPDQTRHMSKEMEEHSFIAIIQQKTNLDLLQFCLFSCFLSQEEPKKIFDALKDPNVRSANTPMDKENPWKKDGLGKDVELHLYRSMIGSLMYLTASRPNIMFVVYVCTRHQVTPTEFHLYAVKRIFRYLKGHPKLGLWYPKESPFDLVAYSDSDYGGATQDRKSTTGGCQFLGRRLILWQCEKQTIVATSTTKAEYVAAASGCGQVLWIQNQLLDYGQQTQMATKIKAQYLEISGLKARIKLLEDKDRGSVEPSGDDTPIKGRKATNILTSGVAAVSVPSIVGVSIVGVPTVNGLFPIVSAIFTTASVVTPYSRPTRGIPLKDKGKEKKVESEEPKKKKLQEQIDAQVAREIEEEIAREDQRINE</sequence>
<organism evidence="4">
    <name type="scientific">Tanacetum cinerariifolium</name>
    <name type="common">Dalmatian daisy</name>
    <name type="synonym">Chrysanthemum cinerariifolium</name>
    <dbReference type="NCBI Taxonomy" id="118510"/>
    <lineage>
        <taxon>Eukaryota</taxon>
        <taxon>Viridiplantae</taxon>
        <taxon>Streptophyta</taxon>
        <taxon>Embryophyta</taxon>
        <taxon>Tracheophyta</taxon>
        <taxon>Spermatophyta</taxon>
        <taxon>Magnoliopsida</taxon>
        <taxon>eudicotyledons</taxon>
        <taxon>Gunneridae</taxon>
        <taxon>Pentapetalae</taxon>
        <taxon>asterids</taxon>
        <taxon>campanulids</taxon>
        <taxon>Asterales</taxon>
        <taxon>Asteraceae</taxon>
        <taxon>Asteroideae</taxon>
        <taxon>Anthemideae</taxon>
        <taxon>Anthemidinae</taxon>
        <taxon>Tanacetum</taxon>
    </lineage>
</organism>
<evidence type="ECO:0000256" key="1">
    <source>
        <dbReference type="SAM" id="MobiDB-lite"/>
    </source>
</evidence>
<evidence type="ECO:0000313" key="4">
    <source>
        <dbReference type="EMBL" id="GEU64194.1"/>
    </source>
</evidence>
<feature type="compositionally biased region" description="Polar residues" evidence="1">
    <location>
        <begin position="587"/>
        <end position="604"/>
    </location>
</feature>
<dbReference type="CDD" id="cd09272">
    <property type="entry name" value="RNase_HI_RT_Ty1"/>
    <property type="match status" value="1"/>
</dbReference>
<gene>
    <name evidence="4" type="ORF">Tci_036172</name>
</gene>
<dbReference type="AlphaFoldDB" id="A0A6L2LV84"/>
<dbReference type="InterPro" id="IPR025724">
    <property type="entry name" value="GAG-pre-integrase_dom"/>
</dbReference>
<feature type="region of interest" description="Disordered" evidence="1">
    <location>
        <begin position="692"/>
        <end position="721"/>
    </location>
</feature>
<dbReference type="PANTHER" id="PTHR11439:SF495">
    <property type="entry name" value="REVERSE TRANSCRIPTASE, RNA-DEPENDENT DNA POLYMERASE-RELATED"/>
    <property type="match status" value="1"/>
</dbReference>
<comment type="caution">
    <text evidence="4">The sequence shown here is derived from an EMBL/GenBank/DDBJ whole genome shotgun (WGS) entry which is preliminary data.</text>
</comment>
<evidence type="ECO:0000259" key="2">
    <source>
        <dbReference type="Pfam" id="PF10551"/>
    </source>
</evidence>